<evidence type="ECO:0000313" key="4">
    <source>
        <dbReference type="Proteomes" id="UP001243623"/>
    </source>
</evidence>
<dbReference type="SMART" id="SM00646">
    <property type="entry name" value="Ami_3"/>
    <property type="match status" value="1"/>
</dbReference>
<keyword evidence="1" id="KW-0378">Hydrolase</keyword>
<organism evidence="3 4">
    <name type="scientific">Selenobaculum gibii</name>
    <dbReference type="NCBI Taxonomy" id="3054208"/>
    <lineage>
        <taxon>Bacteria</taxon>
        <taxon>Bacillati</taxon>
        <taxon>Bacillota</taxon>
        <taxon>Negativicutes</taxon>
        <taxon>Selenomonadales</taxon>
        <taxon>Selenomonadaceae</taxon>
        <taxon>Selenobaculum</taxon>
    </lineage>
</organism>
<dbReference type="Proteomes" id="UP001243623">
    <property type="component" value="Chromosome"/>
</dbReference>
<dbReference type="PANTHER" id="PTHR30404:SF0">
    <property type="entry name" value="N-ACETYLMURAMOYL-L-ALANINE AMIDASE AMIC"/>
    <property type="match status" value="1"/>
</dbReference>
<dbReference type="GO" id="GO:0008745">
    <property type="term" value="F:N-acetylmuramoyl-L-alanine amidase activity"/>
    <property type="evidence" value="ECO:0007669"/>
    <property type="project" value="InterPro"/>
</dbReference>
<reference evidence="3" key="1">
    <citation type="submission" date="2023-03" db="EMBL/GenBank/DDBJ databases">
        <title>Selenobaculum gbiensis gen. nov. sp. nov., a new bacterium isolated from the gut microbiota of IBD patient.</title>
        <authorList>
            <person name="Yeo S."/>
            <person name="Park H."/>
            <person name="Huh C.S."/>
        </authorList>
    </citation>
    <scope>NUCLEOTIDE SEQUENCE</scope>
    <source>
        <strain evidence="3">ICN-92133</strain>
    </source>
</reference>
<dbReference type="GO" id="GO:0030288">
    <property type="term" value="C:outer membrane-bounded periplasmic space"/>
    <property type="evidence" value="ECO:0007669"/>
    <property type="project" value="TreeGrafter"/>
</dbReference>
<keyword evidence="4" id="KW-1185">Reference proteome</keyword>
<sequence>MRIVFDGQKLADNLRASKDLLVTVKSLAKALNWRTSYNPTKETIYVSTNFNEQIPINYDENSIECGELESLRLQDKIICVDAGHGGEDYGAMGPQKTMEKNNNLAIALKLQQKLEANGATVVMTRTSDQAVSYNNLSKREELCQRVMLANDTNADIFISIHNDSFSNSTNAGTSTFYYDEKSYVLASCIQNSLIQEIHTKNLGVRFASFYVIRYTSMPAVLVEAAFISNPEEELFLASEDGREKIADGIYQGIVRYFKV</sequence>
<evidence type="ECO:0000313" key="3">
    <source>
        <dbReference type="EMBL" id="WIW71654.1"/>
    </source>
</evidence>
<dbReference type="PANTHER" id="PTHR30404">
    <property type="entry name" value="N-ACETYLMURAMOYL-L-ALANINE AMIDASE"/>
    <property type="match status" value="1"/>
</dbReference>
<dbReference type="InterPro" id="IPR002508">
    <property type="entry name" value="MurNAc-LAA_cat"/>
</dbReference>
<dbReference type="Gene3D" id="3.40.630.40">
    <property type="entry name" value="Zn-dependent exopeptidases"/>
    <property type="match status" value="1"/>
</dbReference>
<dbReference type="KEGG" id="sgbi:P3F81_04955"/>
<name>A0A9Y2AK22_9FIRM</name>
<dbReference type="InterPro" id="IPR050695">
    <property type="entry name" value="N-acetylmuramoyl_amidase_3"/>
</dbReference>
<protein>
    <submittedName>
        <fullName evidence="3">N-acetylmuramoyl-L-alanine amidase</fullName>
    </submittedName>
</protein>
<proteinExistence type="predicted"/>
<dbReference type="CDD" id="cd02696">
    <property type="entry name" value="MurNAc-LAA"/>
    <property type="match status" value="1"/>
</dbReference>
<accession>A0A9Y2AK22</accession>
<dbReference type="SUPFAM" id="SSF53187">
    <property type="entry name" value="Zn-dependent exopeptidases"/>
    <property type="match status" value="1"/>
</dbReference>
<gene>
    <name evidence="3" type="ORF">P3F81_04955</name>
</gene>
<dbReference type="AlphaFoldDB" id="A0A9Y2AK22"/>
<evidence type="ECO:0000256" key="1">
    <source>
        <dbReference type="ARBA" id="ARBA00022801"/>
    </source>
</evidence>
<evidence type="ECO:0000259" key="2">
    <source>
        <dbReference type="SMART" id="SM00646"/>
    </source>
</evidence>
<feature type="domain" description="MurNAc-LAA" evidence="2">
    <location>
        <begin position="146"/>
        <end position="254"/>
    </location>
</feature>
<dbReference type="RefSeq" id="WP_147668169.1">
    <property type="nucleotide sequence ID" value="NZ_CP120678.1"/>
</dbReference>
<dbReference type="Pfam" id="PF01520">
    <property type="entry name" value="Amidase_3"/>
    <property type="match status" value="1"/>
</dbReference>
<dbReference type="GO" id="GO:0009253">
    <property type="term" value="P:peptidoglycan catabolic process"/>
    <property type="evidence" value="ECO:0007669"/>
    <property type="project" value="InterPro"/>
</dbReference>
<dbReference type="EMBL" id="CP120678">
    <property type="protein sequence ID" value="WIW71654.1"/>
    <property type="molecule type" value="Genomic_DNA"/>
</dbReference>